<gene>
    <name evidence="8" type="ORF">NDI54_06290</name>
</gene>
<dbReference type="PANTHER" id="PTHR10763">
    <property type="entry name" value="CELL DIVISION CONTROL PROTEIN 6-RELATED"/>
    <property type="match status" value="1"/>
</dbReference>
<dbReference type="EMBL" id="JAMQOM010000002">
    <property type="protein sequence ID" value="MDS0220953.1"/>
    <property type="molecule type" value="Genomic_DNA"/>
</dbReference>
<comment type="similarity">
    <text evidence="1 5">Belongs to the CDC6/cdc18 family.</text>
</comment>
<comment type="caution">
    <text evidence="8">The sequence shown here is derived from an EMBL/GenBank/DDBJ whole genome shotgun (WGS) entry which is preliminary data.</text>
</comment>
<organism evidence="8 9">
    <name type="scientific">Haloarcula terrestris</name>
    <dbReference type="NCBI Taxonomy" id="2950533"/>
    <lineage>
        <taxon>Archaea</taxon>
        <taxon>Methanobacteriati</taxon>
        <taxon>Methanobacteriota</taxon>
        <taxon>Stenosarchaea group</taxon>
        <taxon>Halobacteria</taxon>
        <taxon>Halobacteriales</taxon>
        <taxon>Haloarculaceae</taxon>
        <taxon>Haloarcula</taxon>
    </lineage>
</organism>
<dbReference type="InterPro" id="IPR055237">
    <property type="entry name" value="Cdc6_lid"/>
</dbReference>
<dbReference type="Pfam" id="PF13401">
    <property type="entry name" value="AAA_22"/>
    <property type="match status" value="1"/>
</dbReference>
<keyword evidence="9" id="KW-1185">Reference proteome</keyword>
<dbReference type="HAMAP" id="MF_01407">
    <property type="entry name" value="ORC1_type_DNA_replic_protein"/>
    <property type="match status" value="1"/>
</dbReference>
<evidence type="ECO:0000256" key="3">
    <source>
        <dbReference type="ARBA" id="ARBA00022741"/>
    </source>
</evidence>
<dbReference type="InterPro" id="IPR027417">
    <property type="entry name" value="P-loop_NTPase"/>
</dbReference>
<dbReference type="GO" id="GO:0006260">
    <property type="term" value="P:DNA replication"/>
    <property type="evidence" value="ECO:0007669"/>
    <property type="project" value="UniProtKB-UniRule"/>
</dbReference>
<evidence type="ECO:0000259" key="7">
    <source>
        <dbReference type="SMART" id="SM01074"/>
    </source>
</evidence>
<dbReference type="InterPro" id="IPR014277">
    <property type="entry name" value="Orc1/Cdc6_arc"/>
</dbReference>
<feature type="domain" description="Cdc6 C-terminal" evidence="7">
    <location>
        <begin position="306"/>
        <end position="390"/>
    </location>
</feature>
<dbReference type="Gene3D" id="3.40.50.300">
    <property type="entry name" value="P-loop containing nucleotide triphosphate hydrolases"/>
    <property type="match status" value="1"/>
</dbReference>
<dbReference type="InterPro" id="IPR049945">
    <property type="entry name" value="AAA_22"/>
</dbReference>
<evidence type="ECO:0000313" key="8">
    <source>
        <dbReference type="EMBL" id="MDS0220953.1"/>
    </source>
</evidence>
<dbReference type="InterPro" id="IPR015163">
    <property type="entry name" value="Cdc6_C"/>
</dbReference>
<evidence type="ECO:0000313" key="9">
    <source>
        <dbReference type="Proteomes" id="UP001253439"/>
    </source>
</evidence>
<dbReference type="Pfam" id="PF09079">
    <property type="entry name" value="WHD_Cdc6"/>
    <property type="match status" value="1"/>
</dbReference>
<dbReference type="SUPFAM" id="SSF46785">
    <property type="entry name" value="Winged helix' DNA-binding domain"/>
    <property type="match status" value="1"/>
</dbReference>
<dbReference type="Pfam" id="PF22703">
    <property type="entry name" value="Cdc6_lid"/>
    <property type="match status" value="1"/>
</dbReference>
<dbReference type="AlphaFoldDB" id="A0AAE4JG08"/>
<dbReference type="InterPro" id="IPR036388">
    <property type="entry name" value="WH-like_DNA-bd_sf"/>
</dbReference>
<evidence type="ECO:0000256" key="1">
    <source>
        <dbReference type="ARBA" id="ARBA00006184"/>
    </source>
</evidence>
<dbReference type="CDD" id="cd08768">
    <property type="entry name" value="Cdc6_C"/>
    <property type="match status" value="1"/>
</dbReference>
<dbReference type="GO" id="GO:0016887">
    <property type="term" value="F:ATP hydrolysis activity"/>
    <property type="evidence" value="ECO:0007669"/>
    <property type="project" value="InterPro"/>
</dbReference>
<dbReference type="SMART" id="SM00382">
    <property type="entry name" value="AAA"/>
    <property type="match status" value="1"/>
</dbReference>
<feature type="binding site" evidence="5">
    <location>
        <position position="223"/>
    </location>
    <ligand>
        <name>ATP</name>
        <dbReference type="ChEBI" id="CHEBI:30616"/>
    </ligand>
</feature>
<dbReference type="PANTHER" id="PTHR10763:SF22">
    <property type="entry name" value="ORC1-TYPE DNA REPLICATION PROTEIN"/>
    <property type="match status" value="1"/>
</dbReference>
<keyword evidence="3 5" id="KW-0547">Nucleotide-binding</keyword>
<dbReference type="Gene3D" id="1.10.10.10">
    <property type="entry name" value="Winged helix-like DNA-binding domain superfamily/Winged helix DNA-binding domain"/>
    <property type="match status" value="1"/>
</dbReference>
<feature type="domain" description="AAA+ ATPase" evidence="6">
    <location>
        <begin position="50"/>
        <end position="234"/>
    </location>
</feature>
<feature type="binding site" evidence="5">
    <location>
        <position position="211"/>
    </location>
    <ligand>
        <name>ATP</name>
        <dbReference type="ChEBI" id="CHEBI:30616"/>
    </ligand>
</feature>
<dbReference type="GO" id="GO:0005524">
    <property type="term" value="F:ATP binding"/>
    <property type="evidence" value="ECO:0007669"/>
    <property type="project" value="UniProtKB-UniRule"/>
</dbReference>
<comment type="caution">
    <text evidence="5">Lacks conserved residue(s) required for the propagation of feature annotation.</text>
</comment>
<keyword evidence="2 5" id="KW-0235">DNA replication</keyword>
<accession>A0AAE4JG08</accession>
<dbReference type="InterPro" id="IPR003593">
    <property type="entry name" value="AAA+_ATPase"/>
</dbReference>
<keyword evidence="4 5" id="KW-0067">ATP-binding</keyword>
<dbReference type="SMART" id="SM01074">
    <property type="entry name" value="Cdc6_C"/>
    <property type="match status" value="1"/>
</dbReference>
<proteinExistence type="inferred from homology"/>
<dbReference type="FunFam" id="1.10.8.60:FF:000073">
    <property type="entry name" value="ORC1-type DNA replication protein"/>
    <property type="match status" value="1"/>
</dbReference>
<dbReference type="SUPFAM" id="SSF52540">
    <property type="entry name" value="P-loop containing nucleoside triphosphate hydrolases"/>
    <property type="match status" value="1"/>
</dbReference>
<sequence length="399" mass="45012">MPGPFSDVERSIFAAKEVLSEDYQPDRILERDEEIDEYRHALEDVLFGRTPQNIVLYGRAGLGKTVVTTYMMEALQNEAPERHDADDLFVHELNCNGKTVYSVVRVLVNELLPETASDFPKRGLSTADAFEELYTQLDRLGGTHLIVFDEIDHLGDADMLLYELPRARSIGHITDSKIGVIGISNNYRFRQGLSPKVKDTLMEAEISFSPYDASELRTILADRADRAFVDDVCDDSAVARAAAIAAKDRGNARQAIDLLRVGGEVAKKQEAESVDDSHIVAAQELVQRGRLRNRIRYQTQHAQLLLETLAYLEQQEETLARSKTIKTRYERVANSHAVEPLTTLKSIQNHLSDLHMLGFLHRTDRNRGESGGRYYEYGLDLDPEIVLDIRGEIEAERSP</sequence>
<dbReference type="InterPro" id="IPR050311">
    <property type="entry name" value="ORC1/CDC6"/>
</dbReference>
<name>A0AAE4JG08_9EURY</name>
<evidence type="ECO:0000256" key="4">
    <source>
        <dbReference type="ARBA" id="ARBA00022840"/>
    </source>
</evidence>
<evidence type="ECO:0000256" key="2">
    <source>
        <dbReference type="ARBA" id="ARBA00022705"/>
    </source>
</evidence>
<dbReference type="RefSeq" id="WP_310895613.1">
    <property type="nucleotide sequence ID" value="NZ_JAMQOM010000002.1"/>
</dbReference>
<dbReference type="InterPro" id="IPR036390">
    <property type="entry name" value="WH_DNA-bd_sf"/>
</dbReference>
<dbReference type="Proteomes" id="UP001253439">
    <property type="component" value="Unassembled WGS sequence"/>
</dbReference>
<comment type="function">
    <text evidence="5">Involved in regulation of DNA replication.</text>
</comment>
<evidence type="ECO:0000256" key="5">
    <source>
        <dbReference type="HAMAP-Rule" id="MF_01407"/>
    </source>
</evidence>
<dbReference type="Gene3D" id="1.10.8.60">
    <property type="match status" value="1"/>
</dbReference>
<protein>
    <recommendedName>
        <fullName evidence="5">ORC1-type DNA replication protein</fullName>
    </recommendedName>
</protein>
<reference evidence="8 9" key="1">
    <citation type="submission" date="2022-06" db="EMBL/GenBank/DDBJ databases">
        <title>Haloarcula sp. a new haloarchaeum isolate from saline soil.</title>
        <authorList>
            <person name="Strakova D."/>
            <person name="Galisteo C."/>
            <person name="Sanchez-Porro C."/>
            <person name="Ventosa A."/>
        </authorList>
    </citation>
    <scope>NUCLEOTIDE SEQUENCE [LARGE SCALE GENOMIC DNA]</scope>
    <source>
        <strain evidence="8 9">S1AR25-5A</strain>
    </source>
</reference>
<dbReference type="NCBIfam" id="TIGR02928">
    <property type="entry name" value="orc1/cdc6 family replication initiation protein"/>
    <property type="match status" value="1"/>
</dbReference>
<evidence type="ECO:0000259" key="6">
    <source>
        <dbReference type="SMART" id="SM00382"/>
    </source>
</evidence>